<dbReference type="Proteomes" id="UP000063063">
    <property type="component" value="Chromosome 18"/>
</dbReference>
<dbReference type="eggNOG" id="KOG1681">
    <property type="taxonomic scope" value="Eukaryota"/>
</dbReference>
<dbReference type="EMBL" id="CP009387">
    <property type="protein sequence ID" value="AIN97237.1"/>
    <property type="molecule type" value="Genomic_DNA"/>
</dbReference>
<dbReference type="Pfam" id="PF00378">
    <property type="entry name" value="ECH_1"/>
    <property type="match status" value="1"/>
</dbReference>
<dbReference type="PANTHER" id="PTHR43149">
    <property type="entry name" value="ENOYL-COA HYDRATASE"/>
    <property type="match status" value="1"/>
</dbReference>
<dbReference type="GeneID" id="22573946"/>
<sequence length="323" mass="34506">MKVCCRLLSAADAASLIRCIGPFSVHRGEAKGVIEVFSGDPQHPVKKLNLLDLAYVAALPELTKLLSEELNAEARVAIFAARDGCSFSAGIDLRLLSGMSLPSGGGAVATAASLSDSKAPAMLLQHQHRTVRAFQDGISSLARCRIPIIAAIDYHCIGGATSVVSACDVRYTTTRATFSVREAAVGLAADIGVLQRLPAIIGEGRTRELAFTCRDFNGVEAKAMGFVEEVCTDYSALLAHARMRAAQIAANSPLGVQNTKLILNWERERAVQTSLEYQAAINAFSLKCNDIPEAARAFAEKRVPMFTDYMANLTGGFPQSKQS</sequence>
<dbReference type="InterPro" id="IPR045002">
    <property type="entry name" value="Ech1-like"/>
</dbReference>
<dbReference type="VEuPathDB" id="TriTrypDB:LPAL13_180009700"/>
<dbReference type="CDD" id="cd06558">
    <property type="entry name" value="crotonase-like"/>
    <property type="match status" value="1"/>
</dbReference>
<reference evidence="6 7" key="1">
    <citation type="journal article" date="2015" name="Sci. Rep.">
        <title>The genome of Leishmania panamensis: insights into genomics of the L. (Viannia) subgenus.</title>
        <authorList>
            <person name="Llanes A."/>
            <person name="Restrepo C.M."/>
            <person name="Vecchio G.D."/>
            <person name="Anguizola F.J."/>
            <person name="Lleonart R."/>
        </authorList>
    </citation>
    <scope>NUCLEOTIDE SEQUENCE [LARGE SCALE GENOMIC DNA]</scope>
    <source>
        <strain evidence="6 7">MHOM/PA/94/PSC-1</strain>
    </source>
</reference>
<comment type="pathway">
    <text evidence="1">Lipid metabolism; fatty acid beta-oxidation.</text>
</comment>
<dbReference type="UniPathway" id="UPA00659"/>
<dbReference type="FunFam" id="1.10.12.10:FF:000004">
    <property type="entry name" value="Delta3,5-delta2,4-dienoyl-CoA isomerase"/>
    <property type="match status" value="1"/>
</dbReference>
<dbReference type="GO" id="GO:0004300">
    <property type="term" value="F:enoyl-CoA hydratase activity"/>
    <property type="evidence" value="ECO:0007669"/>
    <property type="project" value="UniProtKB-EC"/>
</dbReference>
<proteinExistence type="inferred from homology"/>
<keyword evidence="5" id="KW-0413">Isomerase</keyword>
<dbReference type="AlphaFoldDB" id="A0A088RMI0"/>
<dbReference type="EC" id="4.2.1.17" evidence="6"/>
<keyword evidence="6" id="KW-0456">Lyase</keyword>
<keyword evidence="7" id="KW-1185">Reference proteome</keyword>
<dbReference type="InterPro" id="IPR014748">
    <property type="entry name" value="Enoyl-CoA_hydra_C"/>
</dbReference>
<evidence type="ECO:0000256" key="4">
    <source>
        <dbReference type="ARBA" id="ARBA00023098"/>
    </source>
</evidence>
<dbReference type="SUPFAM" id="SSF52096">
    <property type="entry name" value="ClpP/crotonase"/>
    <property type="match status" value="1"/>
</dbReference>
<dbReference type="Gene3D" id="3.90.226.10">
    <property type="entry name" value="2-enoyl-CoA Hydratase, Chain A, domain 1"/>
    <property type="match status" value="1"/>
</dbReference>
<dbReference type="InterPro" id="IPR029045">
    <property type="entry name" value="ClpP/crotonase-like_dom_sf"/>
</dbReference>
<keyword evidence="4" id="KW-0443">Lipid metabolism</keyword>
<dbReference type="KEGG" id="lpan:LPMP_180560"/>
<dbReference type="GO" id="GO:0006635">
    <property type="term" value="P:fatty acid beta-oxidation"/>
    <property type="evidence" value="ECO:0007669"/>
    <property type="project" value="UniProtKB-UniPathway"/>
</dbReference>
<protein>
    <submittedName>
        <fullName evidence="6">Peroxisomal enoyl-coa hydratase, putative</fullName>
        <ecNumber evidence="6">4.2.1.17</ecNumber>
    </submittedName>
</protein>
<dbReference type="Gene3D" id="1.10.12.10">
    <property type="entry name" value="Lyase 2-enoyl-coa Hydratase, Chain A, domain 2"/>
    <property type="match status" value="1"/>
</dbReference>
<name>A0A088RMI0_LEIPA</name>
<organism evidence="6 7">
    <name type="scientific">Leishmania panamensis</name>
    <dbReference type="NCBI Taxonomy" id="5679"/>
    <lineage>
        <taxon>Eukaryota</taxon>
        <taxon>Discoba</taxon>
        <taxon>Euglenozoa</taxon>
        <taxon>Kinetoplastea</taxon>
        <taxon>Metakinetoplastina</taxon>
        <taxon>Trypanosomatida</taxon>
        <taxon>Trypanosomatidae</taxon>
        <taxon>Leishmaniinae</taxon>
        <taxon>Leishmania</taxon>
        <taxon>Leishmania guyanensis species complex</taxon>
    </lineage>
</organism>
<evidence type="ECO:0000256" key="5">
    <source>
        <dbReference type="ARBA" id="ARBA00023235"/>
    </source>
</evidence>
<evidence type="ECO:0000313" key="7">
    <source>
        <dbReference type="Proteomes" id="UP000063063"/>
    </source>
</evidence>
<accession>A0A088RMI0</accession>
<evidence type="ECO:0000256" key="3">
    <source>
        <dbReference type="ARBA" id="ARBA00022832"/>
    </source>
</evidence>
<evidence type="ECO:0000313" key="6">
    <source>
        <dbReference type="EMBL" id="AIN97237.1"/>
    </source>
</evidence>
<dbReference type="GO" id="GO:0051750">
    <property type="term" value="F:delta(3,5)-delta(2,4)-dienoyl-CoA isomerase activity"/>
    <property type="evidence" value="ECO:0007669"/>
    <property type="project" value="TreeGrafter"/>
</dbReference>
<dbReference type="OrthoDB" id="14970at2759"/>
<comment type="similarity">
    <text evidence="2">Belongs to the enoyl-CoA hydratase/isomerase family.</text>
</comment>
<dbReference type="VEuPathDB" id="TriTrypDB:LPMP_180560"/>
<evidence type="ECO:0000256" key="1">
    <source>
        <dbReference type="ARBA" id="ARBA00005005"/>
    </source>
</evidence>
<dbReference type="PANTHER" id="PTHR43149:SF1">
    <property type="entry name" value="DELTA(3,5)-DELTA(2,4)-DIENOYL-COA ISOMERASE, MITOCHONDRIAL"/>
    <property type="match status" value="1"/>
</dbReference>
<dbReference type="InterPro" id="IPR001753">
    <property type="entry name" value="Enoyl-CoA_hydra/iso"/>
</dbReference>
<dbReference type="RefSeq" id="XP_010697890.1">
    <property type="nucleotide sequence ID" value="XM_010699588.1"/>
</dbReference>
<gene>
    <name evidence="6" type="ORF">LPMP_180560</name>
</gene>
<evidence type="ECO:0000256" key="2">
    <source>
        <dbReference type="ARBA" id="ARBA00005254"/>
    </source>
</evidence>
<keyword evidence="3" id="KW-0276">Fatty acid metabolism</keyword>